<dbReference type="GO" id="GO:0033971">
    <property type="term" value="F:hydroxyisourate hydrolase activity"/>
    <property type="evidence" value="ECO:0007669"/>
    <property type="project" value="UniProtKB-EC"/>
</dbReference>
<comment type="catalytic activity">
    <reaction evidence="1 7">
        <text>5-hydroxyisourate + H2O = 5-hydroxy-2-oxo-4-ureido-2,5-dihydro-1H-imidazole-5-carboxylate + H(+)</text>
        <dbReference type="Rhea" id="RHEA:23736"/>
        <dbReference type="ChEBI" id="CHEBI:15377"/>
        <dbReference type="ChEBI" id="CHEBI:15378"/>
        <dbReference type="ChEBI" id="CHEBI:18072"/>
        <dbReference type="ChEBI" id="CHEBI:58639"/>
        <dbReference type="EC" id="3.5.2.17"/>
    </reaction>
</comment>
<keyword evidence="10" id="KW-1185">Reference proteome</keyword>
<name>A0A254TGS6_9BURK</name>
<evidence type="ECO:0000256" key="7">
    <source>
        <dbReference type="RuleBase" id="RU361270"/>
    </source>
</evidence>
<dbReference type="RefSeq" id="WP_088708700.1">
    <property type="nucleotide sequence ID" value="NZ_LSTO01000001.1"/>
</dbReference>
<dbReference type="PANTHER" id="PTHR10395">
    <property type="entry name" value="URICASE AND TRANSTHYRETIN-RELATED"/>
    <property type="match status" value="1"/>
</dbReference>
<dbReference type="CDD" id="cd05822">
    <property type="entry name" value="TLP_HIUase"/>
    <property type="match status" value="1"/>
</dbReference>
<feature type="domain" description="Transthyretin/hydroxyisourate hydrolase" evidence="8">
    <location>
        <begin position="4"/>
        <end position="116"/>
    </location>
</feature>
<comment type="subunit">
    <text evidence="4 7">Homotetramer.</text>
</comment>
<keyword evidence="5 7" id="KW-0659">Purine metabolism</keyword>
<sequence length="117" mass="13056">MAGITTHVLNTATGTPGAGMRIDFSVWEDGKYKLVKSVVTNADGRTDQMILKPDETKVGKYELVFHVREYFARLGTPMPDLAFIDTVPVRFAVFDTAQHYHVPMLATPWSCTTYRGS</sequence>
<evidence type="ECO:0000256" key="1">
    <source>
        <dbReference type="ARBA" id="ARBA00001043"/>
    </source>
</evidence>
<dbReference type="SUPFAM" id="SSF49472">
    <property type="entry name" value="Transthyretin (synonym: prealbumin)"/>
    <property type="match status" value="1"/>
</dbReference>
<accession>A0A254TGS6</accession>
<dbReference type="EC" id="3.5.2.17" evidence="7"/>
<dbReference type="NCBIfam" id="TIGR02962">
    <property type="entry name" value="hdxy_isourate"/>
    <property type="match status" value="1"/>
</dbReference>
<comment type="caution">
    <text evidence="9">The sequence shown here is derived from an EMBL/GenBank/DDBJ whole genome shotgun (WGS) entry which is preliminary data.</text>
</comment>
<proteinExistence type="inferred from homology"/>
<dbReference type="InterPro" id="IPR023418">
    <property type="entry name" value="Thyroxine_BS"/>
</dbReference>
<evidence type="ECO:0000313" key="9">
    <source>
        <dbReference type="EMBL" id="OWW21861.1"/>
    </source>
</evidence>
<dbReference type="Proteomes" id="UP000197535">
    <property type="component" value="Unassembled WGS sequence"/>
</dbReference>
<dbReference type="GO" id="GO:0006144">
    <property type="term" value="P:purine nucleobase metabolic process"/>
    <property type="evidence" value="ECO:0007669"/>
    <property type="project" value="UniProtKB-KW"/>
</dbReference>
<dbReference type="OrthoDB" id="9792386at2"/>
<comment type="similarity">
    <text evidence="3 7">Belongs to the transthyretin family. 5-hydroxyisourate hydrolase subfamily.</text>
</comment>
<dbReference type="AlphaFoldDB" id="A0A254TGS6"/>
<dbReference type="InterPro" id="IPR023416">
    <property type="entry name" value="Transthyretin/HIU_hydrolase_d"/>
</dbReference>
<dbReference type="Gene3D" id="2.60.40.180">
    <property type="entry name" value="Transthyretin/hydroxyisourate hydrolase domain"/>
    <property type="match status" value="1"/>
</dbReference>
<evidence type="ECO:0000259" key="8">
    <source>
        <dbReference type="Pfam" id="PF00576"/>
    </source>
</evidence>
<dbReference type="InterPro" id="IPR036817">
    <property type="entry name" value="Transthyretin/HIU_hydrolase_sf"/>
</dbReference>
<protein>
    <recommendedName>
        <fullName evidence="7">5-hydroxyisourate hydrolase</fullName>
        <shortName evidence="7">HIU hydrolase</shortName>
        <shortName evidence="7">HIUHase</shortName>
        <ecNumber evidence="7">3.5.2.17</ecNumber>
    </recommendedName>
</protein>
<evidence type="ECO:0000256" key="2">
    <source>
        <dbReference type="ARBA" id="ARBA00002704"/>
    </source>
</evidence>
<gene>
    <name evidence="9" type="ORF">AYR66_22545</name>
</gene>
<keyword evidence="6 7" id="KW-0378">Hydrolase</keyword>
<dbReference type="EMBL" id="LSTO01000001">
    <property type="protein sequence ID" value="OWW21861.1"/>
    <property type="molecule type" value="Genomic_DNA"/>
</dbReference>
<evidence type="ECO:0000256" key="4">
    <source>
        <dbReference type="ARBA" id="ARBA00011881"/>
    </source>
</evidence>
<evidence type="ECO:0000256" key="3">
    <source>
        <dbReference type="ARBA" id="ARBA00009850"/>
    </source>
</evidence>
<evidence type="ECO:0000313" key="10">
    <source>
        <dbReference type="Proteomes" id="UP000197535"/>
    </source>
</evidence>
<dbReference type="Pfam" id="PF00576">
    <property type="entry name" value="Transthyretin"/>
    <property type="match status" value="1"/>
</dbReference>
<dbReference type="PANTHER" id="PTHR10395:SF7">
    <property type="entry name" value="5-HYDROXYISOURATE HYDROLASE"/>
    <property type="match status" value="1"/>
</dbReference>
<evidence type="ECO:0000256" key="5">
    <source>
        <dbReference type="ARBA" id="ARBA00022631"/>
    </source>
</evidence>
<dbReference type="PROSITE" id="PS00768">
    <property type="entry name" value="TRANSTHYRETIN_1"/>
    <property type="match status" value="1"/>
</dbReference>
<organism evidence="9 10">
    <name type="scientific">Noviherbaspirillum denitrificans</name>
    <dbReference type="NCBI Taxonomy" id="1968433"/>
    <lineage>
        <taxon>Bacteria</taxon>
        <taxon>Pseudomonadati</taxon>
        <taxon>Pseudomonadota</taxon>
        <taxon>Betaproteobacteria</taxon>
        <taxon>Burkholderiales</taxon>
        <taxon>Oxalobacteraceae</taxon>
        <taxon>Noviherbaspirillum</taxon>
    </lineage>
</organism>
<comment type="function">
    <text evidence="2">Catalyzes the hydrolysis of 5-hydroxyisourate (HIU) to 2-oxo-4-hydroxy-4-carboxy-5-ureidoimidazoline (OHCU).</text>
</comment>
<reference evidence="9 10" key="1">
    <citation type="submission" date="2016-02" db="EMBL/GenBank/DDBJ databases">
        <authorList>
            <person name="Wen L."/>
            <person name="He K."/>
            <person name="Yang H."/>
        </authorList>
    </citation>
    <scope>NUCLEOTIDE SEQUENCE [LARGE SCALE GENOMIC DNA]</scope>
    <source>
        <strain evidence="9 10">TSA40</strain>
    </source>
</reference>
<evidence type="ECO:0000256" key="6">
    <source>
        <dbReference type="ARBA" id="ARBA00022801"/>
    </source>
</evidence>
<dbReference type="InterPro" id="IPR014306">
    <property type="entry name" value="Hydroxyisourate_hydrolase"/>
</dbReference>